<dbReference type="Pfam" id="PF23654">
    <property type="entry name" value="ARM_LIN_2nd"/>
    <property type="match status" value="1"/>
</dbReference>
<dbReference type="Proteomes" id="UP000230069">
    <property type="component" value="Unassembled WGS sequence"/>
</dbReference>
<dbReference type="SUPFAM" id="SSF48371">
    <property type="entry name" value="ARM repeat"/>
    <property type="match status" value="2"/>
</dbReference>
<feature type="domain" description="Putative E3 ubiquitin-protein ligase LIN ARM repeats" evidence="4">
    <location>
        <begin position="491"/>
        <end position="651"/>
    </location>
</feature>
<dbReference type="PANTHER" id="PTHR35549:SF3">
    <property type="entry name" value="E3 UBIQUITIN-PROTEIN LIGASE LIN"/>
    <property type="match status" value="1"/>
</dbReference>
<gene>
    <name evidence="5" type="ORF">AQUCO_03000401v1</name>
</gene>
<sequence>MSSLQQLLSDEGFEHQYKQTPKSKNQRIPDKSIALPIYICHDRKSFDFSKQKSVRRNGNSDFSSIKGSSLKSKTRSSFGSSSRKQDKSLTTNEVSKGMNLNSNRWNSMNELEIDQVAVKAIVSILNGYIGKFIKDENFREIIREKCYSCLSTKIDTSDNKVIQNIELAMEKIERLVENSLTRDEMKVKSMSNLIKLLNIVASINTPSSKNGSTCGVPNSYLSACAELYLSIVSKLEKKDRVCARHLLQVFCVSPFLARTHLLSDLWERFLLPHLLHIKVWYMEEVEFISDSQYVEKERRLKALTKAYNDQMDLGTKQFALYYKEWLKIDAVKAPAIPSVPLPSISSKRHSERRSSGSYNEQCSVNKNLFQTVLGPDYERRSKSVELQYGSGDGNISNTWLLEEERRIDTLDDKFKLGSSDQTAKKVHSRSSNQKCNNPKIDMWPETNKSDYLWIFSCRSEPSNGFVDKRRAALNGASAIMREPNNYHHLPSSNFNNAITTICSSDILIDCEVAIRVVVKAWLEKHGNPVVESSLSKAHVIEGILEVLFTSKDDEVLELGISLLAELVSRNEVNRQIILNSDPQLEIFLRLLKNSSLFLKSSVLLYLLKPKAKQMLSKDWVPLVLRVLEFGDQLQTLLTVQCRAQVAAYYLLTQLLTGFDMEINLENARKIVSLGGLSILVRRLDIGGFDERNNAALFITSCIQADGSCRHYIANNVKKASIIELLVLGKQMEYSTFALSLLIELLCLNRTQVTKFLKGLKTDGGCLNTMHILLVYLQHAPVEQRPLVAAILLQLDLLGDYLQASVYREELVDAIVEALDCKKSDKVVQEQSGRALLLLGGRFSFAGKASVENWLLKQAGFDESSGELFYADKEMIVDVSIQLNEEEEAIESWLRKAALVLLRNGNERLLTALSESIENGIPCLSRASLVTVAWMSNSLHTIQDVSLQSLACSILAPQLLETLNYDRQLEERVLASLSLLSLIKNSGCQSMFANVDKDFVSCLRNLSLVTWTAEELLSIVTNGSKPWYSDQEIVPFKNGTIGFLV</sequence>
<dbReference type="Pfam" id="PF23568">
    <property type="entry name" value="ARM_LIN"/>
    <property type="match status" value="1"/>
</dbReference>
<dbReference type="InterPro" id="IPR056514">
    <property type="entry name" value="ARM_LIN_2nd"/>
</dbReference>
<dbReference type="Gene3D" id="1.25.10.10">
    <property type="entry name" value="Leucine-rich Repeat Variant"/>
    <property type="match status" value="1"/>
</dbReference>
<evidence type="ECO:0000313" key="5">
    <source>
        <dbReference type="EMBL" id="PIA37832.1"/>
    </source>
</evidence>
<dbReference type="AlphaFoldDB" id="A0A2G5D2U2"/>
<evidence type="ECO:0000259" key="2">
    <source>
        <dbReference type="Pfam" id="PF23568"/>
    </source>
</evidence>
<evidence type="ECO:0000313" key="6">
    <source>
        <dbReference type="Proteomes" id="UP000230069"/>
    </source>
</evidence>
<feature type="region of interest" description="Disordered" evidence="1">
    <location>
        <begin position="1"/>
        <end position="28"/>
    </location>
</feature>
<dbReference type="InterPro" id="IPR056512">
    <property type="entry name" value="LIN_N"/>
</dbReference>
<feature type="domain" description="Putative E3 ubiquitin-protein ligase LIN N-terminal" evidence="2">
    <location>
        <begin position="116"/>
        <end position="343"/>
    </location>
</feature>
<dbReference type="InterPro" id="IPR011989">
    <property type="entry name" value="ARM-like"/>
</dbReference>
<keyword evidence="6" id="KW-1185">Reference proteome</keyword>
<feature type="compositionally biased region" description="Polar residues" evidence="1">
    <location>
        <begin position="56"/>
        <end position="65"/>
    </location>
</feature>
<dbReference type="PANTHER" id="PTHR35549">
    <property type="entry name" value="OS04G0584500 PROTEIN"/>
    <property type="match status" value="1"/>
</dbReference>
<accession>A0A2G5D2U2</accession>
<dbReference type="InterPro" id="IPR016024">
    <property type="entry name" value="ARM-type_fold"/>
</dbReference>
<dbReference type="InterPro" id="IPR055566">
    <property type="entry name" value="ARM_LIN"/>
</dbReference>
<dbReference type="Pfam" id="PF23628">
    <property type="entry name" value="ARM_LIN_C"/>
    <property type="match status" value="1"/>
</dbReference>
<dbReference type="STRING" id="218851.A0A2G5D2U2"/>
<evidence type="ECO:0000259" key="4">
    <source>
        <dbReference type="Pfam" id="PF23654"/>
    </source>
</evidence>
<feature type="region of interest" description="Disordered" evidence="1">
    <location>
        <begin position="50"/>
        <end position="95"/>
    </location>
</feature>
<dbReference type="EMBL" id="KZ305047">
    <property type="protein sequence ID" value="PIA37832.1"/>
    <property type="molecule type" value="Genomic_DNA"/>
</dbReference>
<dbReference type="OrthoDB" id="635642at2759"/>
<evidence type="ECO:0008006" key="7">
    <source>
        <dbReference type="Google" id="ProtNLM"/>
    </source>
</evidence>
<reference evidence="5 6" key="1">
    <citation type="submission" date="2017-09" db="EMBL/GenBank/DDBJ databases">
        <title>WGS assembly of Aquilegia coerulea Goldsmith.</title>
        <authorList>
            <person name="Hodges S."/>
            <person name="Kramer E."/>
            <person name="Nordborg M."/>
            <person name="Tomkins J."/>
            <person name="Borevitz J."/>
            <person name="Derieg N."/>
            <person name="Yan J."/>
            <person name="Mihaltcheva S."/>
            <person name="Hayes R.D."/>
            <person name="Rokhsar D."/>
        </authorList>
    </citation>
    <scope>NUCLEOTIDE SEQUENCE [LARGE SCALE GENOMIC DNA]</scope>
    <source>
        <strain evidence="6">cv. Goldsmith</strain>
    </source>
</reference>
<evidence type="ECO:0000256" key="1">
    <source>
        <dbReference type="SAM" id="MobiDB-lite"/>
    </source>
</evidence>
<dbReference type="InParanoid" id="A0A2G5D2U2"/>
<feature type="domain" description="Putative E3 ubiquitin-protein ligase LIN ARM-like" evidence="3">
    <location>
        <begin position="653"/>
        <end position="1019"/>
    </location>
</feature>
<feature type="compositionally biased region" description="Low complexity" evidence="1">
    <location>
        <begin position="66"/>
        <end position="82"/>
    </location>
</feature>
<evidence type="ECO:0000259" key="3">
    <source>
        <dbReference type="Pfam" id="PF23628"/>
    </source>
</evidence>
<proteinExistence type="predicted"/>
<protein>
    <recommendedName>
        <fullName evidence="7">E3 ubiquitin-protein ligase LIN</fullName>
    </recommendedName>
</protein>
<organism evidence="5 6">
    <name type="scientific">Aquilegia coerulea</name>
    <name type="common">Rocky mountain columbine</name>
    <dbReference type="NCBI Taxonomy" id="218851"/>
    <lineage>
        <taxon>Eukaryota</taxon>
        <taxon>Viridiplantae</taxon>
        <taxon>Streptophyta</taxon>
        <taxon>Embryophyta</taxon>
        <taxon>Tracheophyta</taxon>
        <taxon>Spermatophyta</taxon>
        <taxon>Magnoliopsida</taxon>
        <taxon>Ranunculales</taxon>
        <taxon>Ranunculaceae</taxon>
        <taxon>Thalictroideae</taxon>
        <taxon>Aquilegia</taxon>
    </lineage>
</organism>
<name>A0A2G5D2U2_AQUCA</name>